<evidence type="ECO:0000313" key="1">
    <source>
        <dbReference type="EMBL" id="KAK4506381.1"/>
    </source>
</evidence>
<keyword evidence="2" id="KW-1185">Reference proteome</keyword>
<name>A0ABR0EYY5_ZASCE</name>
<sequence>MGFLNCLHRNKPNSGPAHLTFHGPDSKDRITATNTSNTEVARFTITKTSLFRLNPSPQPLCTYKRSWLSGTTTLHNFHGRKVSIKQSWEGMQYGKDVKTPWGTWKWRPGNGGCEVLRDGKTVLARGKLPGRRRPGCLEVFVNGDAYVVDLILASWAGMVKDRGDGVGAAAEVIGAVGGAVGAVAAGA</sequence>
<dbReference type="EMBL" id="JAXOVC010000001">
    <property type="protein sequence ID" value="KAK4506381.1"/>
    <property type="molecule type" value="Genomic_DNA"/>
</dbReference>
<evidence type="ECO:0000313" key="2">
    <source>
        <dbReference type="Proteomes" id="UP001305779"/>
    </source>
</evidence>
<dbReference type="Proteomes" id="UP001305779">
    <property type="component" value="Unassembled WGS sequence"/>
</dbReference>
<reference evidence="1 2" key="1">
    <citation type="journal article" date="2023" name="G3 (Bethesda)">
        <title>A chromosome-level genome assembly of Zasmidium syzygii isolated from banana leaves.</title>
        <authorList>
            <person name="van Westerhoven A.C."/>
            <person name="Mehrabi R."/>
            <person name="Talebi R."/>
            <person name="Steentjes M.B.F."/>
            <person name="Corcolon B."/>
            <person name="Chong P.A."/>
            <person name="Kema G.H.J."/>
            <person name="Seidl M.F."/>
        </authorList>
    </citation>
    <scope>NUCLEOTIDE SEQUENCE [LARGE SCALE GENOMIC DNA]</scope>
    <source>
        <strain evidence="1 2">P124</strain>
    </source>
</reference>
<evidence type="ECO:0008006" key="3">
    <source>
        <dbReference type="Google" id="ProtNLM"/>
    </source>
</evidence>
<proteinExistence type="predicted"/>
<gene>
    <name evidence="1" type="ORF">PRZ48_000111</name>
</gene>
<organism evidence="1 2">
    <name type="scientific">Zasmidium cellare</name>
    <name type="common">Wine cellar mold</name>
    <name type="synonym">Racodium cellare</name>
    <dbReference type="NCBI Taxonomy" id="395010"/>
    <lineage>
        <taxon>Eukaryota</taxon>
        <taxon>Fungi</taxon>
        <taxon>Dikarya</taxon>
        <taxon>Ascomycota</taxon>
        <taxon>Pezizomycotina</taxon>
        <taxon>Dothideomycetes</taxon>
        <taxon>Dothideomycetidae</taxon>
        <taxon>Mycosphaerellales</taxon>
        <taxon>Mycosphaerellaceae</taxon>
        <taxon>Zasmidium</taxon>
    </lineage>
</organism>
<accession>A0ABR0EYY5</accession>
<protein>
    <recommendedName>
        <fullName evidence="3">Lectin</fullName>
    </recommendedName>
</protein>
<comment type="caution">
    <text evidence="1">The sequence shown here is derived from an EMBL/GenBank/DDBJ whole genome shotgun (WGS) entry which is preliminary data.</text>
</comment>